<gene>
    <name evidence="2" type="ORF">IMSHALPRED_008228</name>
</gene>
<dbReference type="EMBL" id="CAJPDT010000058">
    <property type="protein sequence ID" value="CAF9930596.1"/>
    <property type="molecule type" value="Genomic_DNA"/>
</dbReference>
<keyword evidence="3" id="KW-1185">Reference proteome</keyword>
<dbReference type="GO" id="GO:0016102">
    <property type="term" value="P:diterpenoid biosynthetic process"/>
    <property type="evidence" value="ECO:0007669"/>
    <property type="project" value="TreeGrafter"/>
</dbReference>
<dbReference type="GO" id="GO:0000287">
    <property type="term" value="F:magnesium ion binding"/>
    <property type="evidence" value="ECO:0007669"/>
    <property type="project" value="TreeGrafter"/>
</dbReference>
<dbReference type="AlphaFoldDB" id="A0A8H3FQZ2"/>
<dbReference type="GO" id="GO:0010333">
    <property type="term" value="F:terpene synthase activity"/>
    <property type="evidence" value="ECO:0007669"/>
    <property type="project" value="InterPro"/>
</dbReference>
<dbReference type="SUPFAM" id="SSF48239">
    <property type="entry name" value="Terpenoid cyclases/Protein prenyltransferases"/>
    <property type="match status" value="1"/>
</dbReference>
<dbReference type="OrthoDB" id="2343925at2759"/>
<proteinExistence type="inferred from homology"/>
<reference evidence="2" key="1">
    <citation type="submission" date="2021-03" db="EMBL/GenBank/DDBJ databases">
        <authorList>
            <person name="Tagirdzhanova G."/>
        </authorList>
    </citation>
    <scope>NUCLEOTIDE SEQUENCE</scope>
</reference>
<protein>
    <submittedName>
        <fullName evidence="2">Uncharacterized protein</fullName>
    </submittedName>
</protein>
<dbReference type="InterPro" id="IPR008930">
    <property type="entry name" value="Terpenoid_cyclase/PrenylTrfase"/>
</dbReference>
<comment type="similarity">
    <text evidence="1">Belongs to the terpene synthase family.</text>
</comment>
<dbReference type="Gene3D" id="1.50.10.160">
    <property type="match status" value="1"/>
</dbReference>
<evidence type="ECO:0000313" key="2">
    <source>
        <dbReference type="EMBL" id="CAF9930596.1"/>
    </source>
</evidence>
<sequence>MRSDPAAANMYLHNGADYAARASTLIDQLINDHDPKYGVGSLTCSVYDTAWVAMVIKNVDEQRRWLFPSSFEYLLNHQQHDGGWQTSSSDADGILNTLAALLAFCRHIGYPLQLRPPEDLRHRMDRAVYFLETKFAKCDVESTITATLQPFFTRLLQLLEQEGITFSFPGKEVLVHERGRKTANHSLAALYSATRTSAAHNLESRFGEVDFNRVEQHKICGSMMASPAATAAYLMGRTCWDDEAEAYLHHIIFVGDGKSVGGVPSKFPTTVFEVTRVISTLLENGFTPQDLGARELDNACGFLYDCLQLESGVTGFAPYVESDADNTAQAISALCLLGRTVSPEGLMNRYETRESFKTYSEDRNPSFRTNCHVLQALLDLLPGNNQQMTQIEKCVKFICSSWWTTNGQVEDQLVSGKAWGDSE</sequence>
<dbReference type="PANTHER" id="PTHR31739">
    <property type="entry name" value="ENT-COPALYL DIPHOSPHATE SYNTHASE, CHLOROPLASTIC"/>
    <property type="match status" value="1"/>
</dbReference>
<accession>A0A8H3FQZ2</accession>
<comment type="caution">
    <text evidence="2">The sequence shown here is derived from an EMBL/GenBank/DDBJ whole genome shotgun (WGS) entry which is preliminary data.</text>
</comment>
<evidence type="ECO:0000313" key="3">
    <source>
        <dbReference type="Proteomes" id="UP000664534"/>
    </source>
</evidence>
<evidence type="ECO:0000256" key="1">
    <source>
        <dbReference type="ARBA" id="ARBA00006333"/>
    </source>
</evidence>
<dbReference type="PANTHER" id="PTHR31739:SF25">
    <property type="entry name" value="(E,E)-GERANYLLINALOOL SYNTHASE"/>
    <property type="match status" value="1"/>
</dbReference>
<organism evidence="2 3">
    <name type="scientific">Imshaugia aleurites</name>
    <dbReference type="NCBI Taxonomy" id="172621"/>
    <lineage>
        <taxon>Eukaryota</taxon>
        <taxon>Fungi</taxon>
        <taxon>Dikarya</taxon>
        <taxon>Ascomycota</taxon>
        <taxon>Pezizomycotina</taxon>
        <taxon>Lecanoromycetes</taxon>
        <taxon>OSLEUM clade</taxon>
        <taxon>Lecanoromycetidae</taxon>
        <taxon>Lecanorales</taxon>
        <taxon>Lecanorineae</taxon>
        <taxon>Parmeliaceae</taxon>
        <taxon>Imshaugia</taxon>
    </lineage>
</organism>
<dbReference type="InterPro" id="IPR050148">
    <property type="entry name" value="Terpene_synthase-like"/>
</dbReference>
<name>A0A8H3FQZ2_9LECA</name>
<dbReference type="Proteomes" id="UP000664534">
    <property type="component" value="Unassembled WGS sequence"/>
</dbReference>